<evidence type="ECO:0000259" key="1">
    <source>
        <dbReference type="PROSITE" id="PS50801"/>
    </source>
</evidence>
<organism evidence="2 3">
    <name type="scientific">Roseateles albus</name>
    <dbReference type="NCBI Taxonomy" id="2987525"/>
    <lineage>
        <taxon>Bacteria</taxon>
        <taxon>Pseudomonadati</taxon>
        <taxon>Pseudomonadota</taxon>
        <taxon>Betaproteobacteria</taxon>
        <taxon>Burkholderiales</taxon>
        <taxon>Sphaerotilaceae</taxon>
        <taxon>Roseateles</taxon>
    </lineage>
</organism>
<dbReference type="PANTHER" id="PTHR35849">
    <property type="entry name" value="BLR2341 PROTEIN"/>
    <property type="match status" value="1"/>
</dbReference>
<proteinExistence type="predicted"/>
<dbReference type="Proteomes" id="UP001221189">
    <property type="component" value="Unassembled WGS sequence"/>
</dbReference>
<dbReference type="InterPro" id="IPR036513">
    <property type="entry name" value="STAS_dom_sf"/>
</dbReference>
<evidence type="ECO:0000313" key="2">
    <source>
        <dbReference type="EMBL" id="MDC8771614.1"/>
    </source>
</evidence>
<dbReference type="PROSITE" id="PS50801">
    <property type="entry name" value="STAS"/>
    <property type="match status" value="1"/>
</dbReference>
<gene>
    <name evidence="2" type="ORF">PRZ03_08545</name>
</gene>
<dbReference type="CDD" id="cd07043">
    <property type="entry name" value="STAS_anti-anti-sigma_factors"/>
    <property type="match status" value="1"/>
</dbReference>
<feature type="domain" description="STAS" evidence="1">
    <location>
        <begin position="21"/>
        <end position="101"/>
    </location>
</feature>
<dbReference type="PANTHER" id="PTHR35849:SF2">
    <property type="entry name" value="BLR2341 PROTEIN"/>
    <property type="match status" value="1"/>
</dbReference>
<dbReference type="EMBL" id="JAQQXT010000004">
    <property type="protein sequence ID" value="MDC8771614.1"/>
    <property type="molecule type" value="Genomic_DNA"/>
</dbReference>
<dbReference type="InterPro" id="IPR002645">
    <property type="entry name" value="STAS_dom"/>
</dbReference>
<dbReference type="Pfam" id="PF13466">
    <property type="entry name" value="STAS_2"/>
    <property type="match status" value="1"/>
</dbReference>
<accession>A0ABT5KDT1</accession>
<evidence type="ECO:0000313" key="3">
    <source>
        <dbReference type="Proteomes" id="UP001221189"/>
    </source>
</evidence>
<keyword evidence="3" id="KW-1185">Reference proteome</keyword>
<dbReference type="Gene3D" id="3.30.750.24">
    <property type="entry name" value="STAS domain"/>
    <property type="match status" value="1"/>
</dbReference>
<protein>
    <submittedName>
        <fullName evidence="2">STAS domain-containing protein</fullName>
    </submittedName>
</protein>
<comment type="caution">
    <text evidence="2">The sequence shown here is derived from an EMBL/GenBank/DDBJ whole genome shotgun (WGS) entry which is preliminary data.</text>
</comment>
<dbReference type="RefSeq" id="WP_273599910.1">
    <property type="nucleotide sequence ID" value="NZ_JAQQXT010000004.1"/>
</dbReference>
<dbReference type="InterPro" id="IPR052746">
    <property type="entry name" value="MlaB_ABC_Transporter"/>
</dbReference>
<dbReference type="InterPro" id="IPR058548">
    <property type="entry name" value="MlaB-like_STAS"/>
</dbReference>
<dbReference type="SUPFAM" id="SSF52091">
    <property type="entry name" value="SpoIIaa-like"/>
    <property type="match status" value="1"/>
</dbReference>
<name>A0ABT5KDT1_9BURK</name>
<sequence length="129" mass="13460">MSDSNDDQAADIAATALPHSLDLGPELTIAQAADTHGLLLETLSRLDGRNLSLDLSGVSDFDSSAVQLLLATQRSMQERERQLTLLAPSAVVLAALRCYGLGADLKNLRPSTSAELGAGGTASEELPCQ</sequence>
<reference evidence="2 3" key="1">
    <citation type="submission" date="2022-10" db="EMBL/GenBank/DDBJ databases">
        <title>Paucibacter sp. hw1 Genome sequencing.</title>
        <authorList>
            <person name="Park S."/>
        </authorList>
    </citation>
    <scope>NUCLEOTIDE SEQUENCE [LARGE SCALE GENOMIC DNA]</scope>
    <source>
        <strain evidence="3">hw1</strain>
    </source>
</reference>